<reference evidence="1" key="2">
    <citation type="journal article" date="2021" name="PeerJ">
        <title>Extensive microbial diversity within the chicken gut microbiome revealed by metagenomics and culture.</title>
        <authorList>
            <person name="Gilroy R."/>
            <person name="Ravi A."/>
            <person name="Getino M."/>
            <person name="Pursley I."/>
            <person name="Horton D.L."/>
            <person name="Alikhan N.F."/>
            <person name="Baker D."/>
            <person name="Gharbi K."/>
            <person name="Hall N."/>
            <person name="Watson M."/>
            <person name="Adriaenssens E.M."/>
            <person name="Foster-Nyarko E."/>
            <person name="Jarju S."/>
            <person name="Secka A."/>
            <person name="Antonio M."/>
            <person name="Oren A."/>
            <person name="Chaudhuri R.R."/>
            <person name="La Ragione R."/>
            <person name="Hildebrand F."/>
            <person name="Pallen M.J."/>
        </authorList>
    </citation>
    <scope>NUCLEOTIDE SEQUENCE</scope>
    <source>
        <strain evidence="1">G3-3990</strain>
    </source>
</reference>
<proteinExistence type="predicted"/>
<evidence type="ECO:0000313" key="1">
    <source>
        <dbReference type="EMBL" id="MBO8460471.1"/>
    </source>
</evidence>
<dbReference type="InterPro" id="IPR025631">
    <property type="entry name" value="Porin_10"/>
</dbReference>
<organism evidence="1 2">
    <name type="scientific">Candidatus Gallipaludibacter merdavium</name>
    <dbReference type="NCBI Taxonomy" id="2840839"/>
    <lineage>
        <taxon>Bacteria</taxon>
        <taxon>Pseudomonadati</taxon>
        <taxon>Bacteroidota</taxon>
        <taxon>Bacteroidia</taxon>
        <taxon>Bacteroidales</taxon>
        <taxon>Candidatus Gallipaludibacter</taxon>
    </lineage>
</organism>
<accession>A0A9D9N4R4</accession>
<name>A0A9D9N4R4_9BACT</name>
<dbReference type="AlphaFoldDB" id="A0A9D9N4R4"/>
<reference evidence="1" key="1">
    <citation type="submission" date="2020-10" db="EMBL/GenBank/DDBJ databases">
        <authorList>
            <person name="Gilroy R."/>
        </authorList>
    </citation>
    <scope>NUCLEOTIDE SEQUENCE</scope>
    <source>
        <strain evidence="1">G3-3990</strain>
    </source>
</reference>
<gene>
    <name evidence="1" type="ORF">IAA73_09090</name>
</gene>
<sequence>MRKIIAIIAGLIVALPVCLVAEESKRFYQVDERFGFVKNISEASPYGDMPTNNELKYSIANSWEGLEGGAMQSMLYFYRTMKTPLVFAEAFDAYVMKVGDLQFYANDNSSMPYVQLFANGRIPFNKNMPYSAHGRAEIASQVSRNVSVGGVVNYVGASGVNGLGFHQMVNGAVWTNLELKRYGARLTATINDWNVAPQYNARQQAHTAYKHQTLHFAHYWRFTDAIRLMHTFKWEGATRNYLDEQKDINDSIAFQTVRNTLTLEALRADNALPFSLRYYFEHDYRYHANYMRSELTRPLMNDHHLHTGFVLFDARPVGEGTLKYDVAGDVYVYGILTSESNLNVNVAYDFNIHDEPLSIGLGVGGHRDSNTKFITRYDACNISWNNDFVRFHRVDGVFTLALPKRGISLDIKNDNVLKYIYFAEDGKPVQDQGWLHVVSVDLKADLKLHRDVYWENHAIYQYTSNRDILPLPDFTIYSKLYYQHTFANGNPFTLRTGLDLRYYTAFYANEYDPYTGIFHLQKDQKIGNYPELGLFADFMFSGVTLELGWKNWNNGLFGGDYYYSPGYMDNRSRLYVACRWVLL</sequence>
<dbReference type="Proteomes" id="UP000823641">
    <property type="component" value="Unassembled WGS sequence"/>
</dbReference>
<comment type="caution">
    <text evidence="1">The sequence shown here is derived from an EMBL/GenBank/DDBJ whole genome shotgun (WGS) entry which is preliminary data.</text>
</comment>
<dbReference type="Pfam" id="PF14121">
    <property type="entry name" value="Porin_10"/>
    <property type="match status" value="1"/>
</dbReference>
<evidence type="ECO:0000313" key="2">
    <source>
        <dbReference type="Proteomes" id="UP000823641"/>
    </source>
</evidence>
<dbReference type="EMBL" id="JADIMG010000086">
    <property type="protein sequence ID" value="MBO8460471.1"/>
    <property type="molecule type" value="Genomic_DNA"/>
</dbReference>
<protein>
    <submittedName>
        <fullName evidence="1">Uncharacterized protein</fullName>
    </submittedName>
</protein>